<sequence length="1073" mass="124785">MVRYYFDENKRFVIEEYNNSKPFSSFLPGIAGKKGIPLWVFYVNRAQAIASFGIAHKDNPIMEFHPAFRSYQVVFTHGFRTFVKDLSKNTFFEPFGKVSNEKVVQRMYITRNEVELEEINEAHGLKTNVLYFILPQENLGALIRIVKFQNISNEVKKFEILDGLPALLPYGINDYGLKHVGNTLKAWMEVYNLENKMPVFKLRSTAEDVAAVSEFKEGNFYVSFKIQSQAKELLMPLVDPDVVFGMNTSYITPDVFLDHNLSEIRKIKQITSNKVPCAFSPVEAILQPGEELHLYTVTGHTPDMNLLKEYAERFSSQEYLERKRREGSQIIEEIVEDVWTKTSSDLFDEYTKQTYLDNVLRGGYPIVLREGDDSLVYHVYSRKHGDLERDYNYFVLLPEYYSSGNANYRDVNQNRREDVVFHPEIGNYNIRFFVNLIQADGYNPLVINGVRYSLNPDCEVEEFLKSELENHKDVEKLLNFLKAGNLTPGKLLRFIEKENIRLKKEFEEFLRSLAHYLVEETDAVHGEGFWTDHWTYNLDLIESYLSIYPETKEKLLFEDKSYTYYDNAECVLPRSKRYVFVDGKVRQYNSLYLDEDKKKLIESRGKFKNIVRTNKGKGEIYRTTLISKLVNLAAIKFATTDPAGVGIEMEAGKPGWYDALNGLPGLFGSSVAESFELLRLMNFIVDALREYKHQMVSLPIEVMNLIEKAHEIVQWYENSDEGDKDFKYWEKMSDLRESYREDVKFGFDGAEIQIEAEILSDIFDKFRMKLKAALDKAISENNGLMPTYYYYEAIEYEIINEEGNQKFVNVRKFKQRAMPLFLEGMVRGFKAYATDRELLKEIYRKVKLSELYDRKLKMYKVNAPLTNETIEIGRAKAFTPGWLENESIWLHMEYKYMLELIKNGLYEEFYEDFKNVIVAFMNPEVYGRNPLENSSFIASSANPDEKIHGTGFVARLSGASAEFLSMWKIMLAGQKPFKFIDGKLFLGFEPILPGWLFDEEGKVSFNFLGKVKVTYVNPKKLDTFKVDITKQKVKLKTKNGEIVEIDGHLVPEPYAKLVRDGKIESVEVSFLYE</sequence>
<dbReference type="SUPFAM" id="SSF48208">
    <property type="entry name" value="Six-hairpin glycosidases"/>
    <property type="match status" value="1"/>
</dbReference>
<evidence type="ECO:0000313" key="1">
    <source>
        <dbReference type="EMBL" id="AMW32277.1"/>
    </source>
</evidence>
<dbReference type="GO" id="GO:0005975">
    <property type="term" value="P:carbohydrate metabolic process"/>
    <property type="evidence" value="ECO:0007669"/>
    <property type="project" value="InterPro"/>
</dbReference>
<dbReference type="InterPro" id="IPR008928">
    <property type="entry name" value="6-hairpin_glycosidase_sf"/>
</dbReference>
<dbReference type="AlphaFoldDB" id="A0AAI8GCG4"/>
<evidence type="ECO:0000313" key="2">
    <source>
        <dbReference type="Proteomes" id="UP000093740"/>
    </source>
</evidence>
<dbReference type="KEGG" id="fia:NA23_02490"/>
<keyword evidence="2" id="KW-1185">Reference proteome</keyword>
<organism evidence="1 2">
    <name type="scientific">Fervidobacterium islandicum</name>
    <dbReference type="NCBI Taxonomy" id="2423"/>
    <lineage>
        <taxon>Bacteria</taxon>
        <taxon>Thermotogati</taxon>
        <taxon>Thermotogota</taxon>
        <taxon>Thermotogae</taxon>
        <taxon>Thermotogales</taxon>
        <taxon>Fervidobacteriaceae</taxon>
        <taxon>Fervidobacterium</taxon>
    </lineage>
</organism>
<dbReference type="Proteomes" id="UP000093740">
    <property type="component" value="Chromosome"/>
</dbReference>
<dbReference type="Gene3D" id="1.50.10.10">
    <property type="match status" value="1"/>
</dbReference>
<accession>A0AAI8GCG4</accession>
<dbReference type="InterPro" id="IPR012341">
    <property type="entry name" value="6hp_glycosidase-like_sf"/>
</dbReference>
<dbReference type="EMBL" id="CP014334">
    <property type="protein sequence ID" value="AMW32277.1"/>
    <property type="molecule type" value="Genomic_DNA"/>
</dbReference>
<gene>
    <name evidence="1" type="ORF">NA23_02490</name>
</gene>
<dbReference type="RefSeq" id="WP_033191227.1">
    <property type="nucleotide sequence ID" value="NZ_CP014334.2"/>
</dbReference>
<reference evidence="1 2" key="1">
    <citation type="journal article" date="2015" name="Stand. Genomic Sci.">
        <title>Genome sequence of a native-feather degrading extremely thermophilic Eubacterium, Fervidobacterium islandicum AW-1.</title>
        <authorList>
            <person name="Lee Y.J."/>
            <person name="Jeong H."/>
            <person name="Park G.S."/>
            <person name="Kwak Y."/>
            <person name="Lee S.J."/>
            <person name="Lee S.J."/>
            <person name="Park M.K."/>
            <person name="Kim J.Y."/>
            <person name="Kang H.K."/>
            <person name="Shin J.H."/>
            <person name="Lee D.W."/>
        </authorList>
    </citation>
    <scope>NUCLEOTIDE SEQUENCE [LARGE SCALE GENOMIC DNA]</scope>
    <source>
        <strain evidence="1 2">AW-1</strain>
    </source>
</reference>
<protein>
    <submittedName>
        <fullName evidence="1">Cellobiose phosphorylase</fullName>
    </submittedName>
</protein>
<name>A0AAI8GCG4_FERIS</name>
<proteinExistence type="predicted"/>